<keyword evidence="1" id="KW-0732">Signal</keyword>
<keyword evidence="3" id="KW-1185">Reference proteome</keyword>
<gene>
    <name evidence="2" type="ORF">RM609_11290</name>
</gene>
<reference evidence="2" key="1">
    <citation type="submission" date="2024-05" db="EMBL/GenBank/DDBJ databases">
        <title>30 novel species of actinomycetes from the DSMZ collection.</title>
        <authorList>
            <person name="Nouioui I."/>
        </authorList>
    </citation>
    <scope>NUCLEOTIDE SEQUENCE</scope>
    <source>
        <strain evidence="2">DSM 40473</strain>
    </source>
</reference>
<dbReference type="EMBL" id="JAVRFI010000005">
    <property type="protein sequence ID" value="MDT0449652.1"/>
    <property type="molecule type" value="Genomic_DNA"/>
</dbReference>
<feature type="chain" id="PRO_5046825366" description="Secreted protein" evidence="1">
    <location>
        <begin position="31"/>
        <end position="115"/>
    </location>
</feature>
<feature type="signal peptide" evidence="1">
    <location>
        <begin position="1"/>
        <end position="30"/>
    </location>
</feature>
<evidence type="ECO:0000313" key="3">
    <source>
        <dbReference type="Proteomes" id="UP001180531"/>
    </source>
</evidence>
<name>A0ABU2SKZ6_9ACTN</name>
<organism evidence="2 3">
    <name type="scientific">Streptomyces hesseae</name>
    <dbReference type="NCBI Taxonomy" id="3075519"/>
    <lineage>
        <taxon>Bacteria</taxon>
        <taxon>Bacillati</taxon>
        <taxon>Actinomycetota</taxon>
        <taxon>Actinomycetes</taxon>
        <taxon>Kitasatosporales</taxon>
        <taxon>Streptomycetaceae</taxon>
        <taxon>Streptomyces</taxon>
    </lineage>
</organism>
<sequence>MKSRRKTSRILLTVCAAFALAAAASANTQAASGRFDYDATDGTHNVIANPPDGVCIDLSKTAVGVDNQTDTQVTLYTGKGQTARCTGTREVVPKRTGITWGNYRPNSMWFGPGAP</sequence>
<accession>A0ABU2SKZ6</accession>
<dbReference type="RefSeq" id="WP_311610104.1">
    <property type="nucleotide sequence ID" value="NZ_JAVRFI010000005.1"/>
</dbReference>
<protein>
    <recommendedName>
        <fullName evidence="4">Secreted protein</fullName>
    </recommendedName>
</protein>
<dbReference type="Proteomes" id="UP001180531">
    <property type="component" value="Unassembled WGS sequence"/>
</dbReference>
<evidence type="ECO:0000256" key="1">
    <source>
        <dbReference type="SAM" id="SignalP"/>
    </source>
</evidence>
<proteinExistence type="predicted"/>
<comment type="caution">
    <text evidence="2">The sequence shown here is derived from an EMBL/GenBank/DDBJ whole genome shotgun (WGS) entry which is preliminary data.</text>
</comment>
<evidence type="ECO:0008006" key="4">
    <source>
        <dbReference type="Google" id="ProtNLM"/>
    </source>
</evidence>
<evidence type="ECO:0000313" key="2">
    <source>
        <dbReference type="EMBL" id="MDT0449652.1"/>
    </source>
</evidence>